<reference evidence="4 5" key="1">
    <citation type="submission" date="2024-03" db="EMBL/GenBank/DDBJ databases">
        <authorList>
            <person name="Gkanogiannis A."/>
            <person name="Becerra Lopez-Lavalle L."/>
        </authorList>
    </citation>
    <scope>NUCLEOTIDE SEQUENCE [LARGE SCALE GENOMIC DNA]</scope>
</reference>
<dbReference type="EMBL" id="OZ021744">
    <property type="protein sequence ID" value="CAK9311891.1"/>
    <property type="molecule type" value="Genomic_DNA"/>
</dbReference>
<evidence type="ECO:0000256" key="2">
    <source>
        <dbReference type="SAM" id="MobiDB-lite"/>
    </source>
</evidence>
<dbReference type="SMART" id="SM00886">
    <property type="entry name" value="Dabb"/>
    <property type="match status" value="1"/>
</dbReference>
<dbReference type="PROSITE" id="PS51502">
    <property type="entry name" value="S_R_A_B_BARREL"/>
    <property type="match status" value="1"/>
</dbReference>
<protein>
    <recommendedName>
        <fullName evidence="3">Stress-response A/B barrel domain-containing protein</fullName>
    </recommendedName>
</protein>
<feature type="compositionally biased region" description="Pro residues" evidence="2">
    <location>
        <begin position="134"/>
        <end position="146"/>
    </location>
</feature>
<dbReference type="SUPFAM" id="SSF54909">
    <property type="entry name" value="Dimeric alpha+beta barrel"/>
    <property type="match status" value="1"/>
</dbReference>
<feature type="domain" description="Stress-response A/B barrel" evidence="3">
    <location>
        <begin position="4"/>
        <end position="96"/>
    </location>
</feature>
<feature type="compositionally biased region" description="Low complexity" evidence="2">
    <location>
        <begin position="123"/>
        <end position="133"/>
    </location>
</feature>
<dbReference type="Pfam" id="PF07876">
    <property type="entry name" value="Dabb"/>
    <property type="match status" value="1"/>
</dbReference>
<proteinExistence type="predicted"/>
<evidence type="ECO:0000259" key="3">
    <source>
        <dbReference type="PROSITE" id="PS51502"/>
    </source>
</evidence>
<accession>A0ABP0XX12</accession>
<dbReference type="PANTHER" id="PTHR33178">
    <property type="match status" value="1"/>
</dbReference>
<dbReference type="InterPro" id="IPR044662">
    <property type="entry name" value="HS1/DABB1-like"/>
</dbReference>
<feature type="region of interest" description="Disordered" evidence="2">
    <location>
        <begin position="102"/>
        <end position="152"/>
    </location>
</feature>
<comment type="subunit">
    <text evidence="1">Homodimer.</text>
</comment>
<gene>
    <name evidence="4" type="ORF">CITCOLO1_LOCUS3565</name>
</gene>
<sequence length="152" mass="16483">MAEFKHLVVVKFKEGVNVDEIVEQVEKMVSDIDSVKSFEWGHDMEGQDMLTQGFTHVFSMTFDDKEAITSFLTHPKHLEFCPTFSAAIDKIVVLDFPSLLVKTPAPPPSPPPPPPLVEMTPEVALPPVLTSTPLSPPVPTPAPAPTPASASV</sequence>
<dbReference type="Proteomes" id="UP001642487">
    <property type="component" value="Chromosome 10"/>
</dbReference>
<evidence type="ECO:0000256" key="1">
    <source>
        <dbReference type="ARBA" id="ARBA00011738"/>
    </source>
</evidence>
<evidence type="ECO:0000313" key="5">
    <source>
        <dbReference type="Proteomes" id="UP001642487"/>
    </source>
</evidence>
<evidence type="ECO:0000313" key="4">
    <source>
        <dbReference type="EMBL" id="CAK9311891.1"/>
    </source>
</evidence>
<keyword evidence="5" id="KW-1185">Reference proteome</keyword>
<dbReference type="Gene3D" id="3.30.70.100">
    <property type="match status" value="1"/>
</dbReference>
<name>A0ABP0XX12_9ROSI</name>
<dbReference type="InterPro" id="IPR013097">
    <property type="entry name" value="Dabb"/>
</dbReference>
<feature type="compositionally biased region" description="Pro residues" evidence="2">
    <location>
        <begin position="104"/>
        <end position="116"/>
    </location>
</feature>
<dbReference type="PANTHER" id="PTHR33178:SF4">
    <property type="entry name" value="EXPRESSED PROTEIN"/>
    <property type="match status" value="1"/>
</dbReference>
<dbReference type="InterPro" id="IPR011008">
    <property type="entry name" value="Dimeric_a/b-barrel"/>
</dbReference>
<organism evidence="4 5">
    <name type="scientific">Citrullus colocynthis</name>
    <name type="common">colocynth</name>
    <dbReference type="NCBI Taxonomy" id="252529"/>
    <lineage>
        <taxon>Eukaryota</taxon>
        <taxon>Viridiplantae</taxon>
        <taxon>Streptophyta</taxon>
        <taxon>Embryophyta</taxon>
        <taxon>Tracheophyta</taxon>
        <taxon>Spermatophyta</taxon>
        <taxon>Magnoliopsida</taxon>
        <taxon>eudicotyledons</taxon>
        <taxon>Gunneridae</taxon>
        <taxon>Pentapetalae</taxon>
        <taxon>rosids</taxon>
        <taxon>fabids</taxon>
        <taxon>Cucurbitales</taxon>
        <taxon>Cucurbitaceae</taxon>
        <taxon>Benincaseae</taxon>
        <taxon>Citrullus</taxon>
    </lineage>
</organism>